<feature type="domain" description="Response regulatory" evidence="2">
    <location>
        <begin position="2"/>
        <end position="115"/>
    </location>
</feature>
<name>A0A6L4WT86_9BACT</name>
<evidence type="ECO:0000313" key="4">
    <source>
        <dbReference type="EMBL" id="KAB7886755.1"/>
    </source>
</evidence>
<evidence type="ECO:0000313" key="7">
    <source>
        <dbReference type="Proteomes" id="UP000472839"/>
    </source>
</evidence>
<evidence type="ECO:0000313" key="5">
    <source>
        <dbReference type="EMBL" id="KAB7892969.1"/>
    </source>
</evidence>
<dbReference type="GO" id="GO:0003677">
    <property type="term" value="F:DNA binding"/>
    <property type="evidence" value="ECO:0007669"/>
    <property type="project" value="InterPro"/>
</dbReference>
<dbReference type="InterPro" id="IPR007492">
    <property type="entry name" value="LytTR_DNA-bd_dom"/>
</dbReference>
<dbReference type="Gene3D" id="3.40.50.2300">
    <property type="match status" value="1"/>
</dbReference>
<reference evidence="6 7" key="1">
    <citation type="submission" date="2019-10" db="EMBL/GenBank/DDBJ databases">
        <title>Poseidonibacter ostreae sp. nov., isolated from the gut of the Ostrea denselamellosa.</title>
        <authorList>
            <person name="Choi A."/>
        </authorList>
    </citation>
    <scope>NUCLEOTIDE SEQUENCE [LARGE SCALE GENOMIC DNA]</scope>
    <source>
        <strain evidence="4 7">SJOD-M-33</strain>
        <strain evidence="5 6">SJOD-M-5</strain>
    </source>
</reference>
<dbReference type="SMART" id="SM00448">
    <property type="entry name" value="REC"/>
    <property type="match status" value="1"/>
</dbReference>
<proteinExistence type="predicted"/>
<feature type="domain" description="HTH LytTR-type" evidence="3">
    <location>
        <begin position="129"/>
        <end position="234"/>
    </location>
</feature>
<dbReference type="PANTHER" id="PTHR37299:SF1">
    <property type="entry name" value="STAGE 0 SPORULATION PROTEIN A HOMOLOG"/>
    <property type="match status" value="1"/>
</dbReference>
<evidence type="ECO:0000259" key="2">
    <source>
        <dbReference type="PROSITE" id="PS50110"/>
    </source>
</evidence>
<evidence type="ECO:0000256" key="1">
    <source>
        <dbReference type="PROSITE-ProRule" id="PRU00169"/>
    </source>
</evidence>
<keyword evidence="1" id="KW-0597">Phosphoprotein</keyword>
<dbReference type="GO" id="GO:0000156">
    <property type="term" value="F:phosphorelay response regulator activity"/>
    <property type="evidence" value="ECO:0007669"/>
    <property type="project" value="InterPro"/>
</dbReference>
<dbReference type="InterPro" id="IPR001789">
    <property type="entry name" value="Sig_transdc_resp-reg_receiver"/>
</dbReference>
<dbReference type="RefSeq" id="WP_152187355.1">
    <property type="nucleotide sequence ID" value="NZ_WFKI01000029.1"/>
</dbReference>
<dbReference type="SMART" id="SM00850">
    <property type="entry name" value="LytTR"/>
    <property type="match status" value="1"/>
</dbReference>
<dbReference type="PROSITE" id="PS50930">
    <property type="entry name" value="HTH_LYTTR"/>
    <property type="match status" value="1"/>
</dbReference>
<dbReference type="Pfam" id="PF00072">
    <property type="entry name" value="Response_reg"/>
    <property type="match status" value="1"/>
</dbReference>
<dbReference type="Pfam" id="PF04397">
    <property type="entry name" value="LytTR"/>
    <property type="match status" value="1"/>
</dbReference>
<accession>A0A6L4WT86</accession>
<evidence type="ECO:0000313" key="6">
    <source>
        <dbReference type="Proteomes" id="UP000461010"/>
    </source>
</evidence>
<sequence>MKTLIVDDEKLALSRLKRLLEEEGVTDIQECNNPIDAIKLVSKEKFDIAFLDISMPNMSGLELAQAILDINPKTFIIFQTAYSEHALEAFQSGGVDYLLKPISNESIKKSLEKIEKYMIKEDIDSSKRIMAKRGNKLYLIDIEDIFYIKADLDEVIIKIKHTDAYVRKKIGDMEKLLKGKNFFRIHRSCIVNVDKIKSMQSMEQSKLEISFEGIDDVVTSSKDGAKEFREYLEKRIL</sequence>
<protein>
    <submittedName>
        <fullName evidence="4">Response regulator</fullName>
    </submittedName>
</protein>
<dbReference type="InterPro" id="IPR011006">
    <property type="entry name" value="CheY-like_superfamily"/>
</dbReference>
<evidence type="ECO:0000259" key="3">
    <source>
        <dbReference type="PROSITE" id="PS50930"/>
    </source>
</evidence>
<dbReference type="SUPFAM" id="SSF52172">
    <property type="entry name" value="CheY-like"/>
    <property type="match status" value="1"/>
</dbReference>
<dbReference type="InterPro" id="IPR046947">
    <property type="entry name" value="LytR-like"/>
</dbReference>
<dbReference type="EMBL" id="WFKK01000038">
    <property type="protein sequence ID" value="KAB7886755.1"/>
    <property type="molecule type" value="Genomic_DNA"/>
</dbReference>
<gene>
    <name evidence="5" type="ORF">GBG18_00420</name>
    <name evidence="4" type="ORF">GBG19_11715</name>
</gene>
<dbReference type="AlphaFoldDB" id="A0A6L4WT86"/>
<dbReference type="Proteomes" id="UP000472839">
    <property type="component" value="Unassembled WGS sequence"/>
</dbReference>
<dbReference type="Gene3D" id="2.40.50.1020">
    <property type="entry name" value="LytTr DNA-binding domain"/>
    <property type="match status" value="1"/>
</dbReference>
<comment type="caution">
    <text evidence="4">The sequence shown here is derived from an EMBL/GenBank/DDBJ whole genome shotgun (WGS) entry which is preliminary data.</text>
</comment>
<dbReference type="Proteomes" id="UP000461010">
    <property type="component" value="Unassembled WGS sequence"/>
</dbReference>
<dbReference type="EMBL" id="WFKJ01000001">
    <property type="protein sequence ID" value="KAB7892969.1"/>
    <property type="molecule type" value="Genomic_DNA"/>
</dbReference>
<organism evidence="4 7">
    <name type="scientific">Poseidonibacter ostreae</name>
    <dbReference type="NCBI Taxonomy" id="2654171"/>
    <lineage>
        <taxon>Bacteria</taxon>
        <taxon>Pseudomonadati</taxon>
        <taxon>Campylobacterota</taxon>
        <taxon>Epsilonproteobacteria</taxon>
        <taxon>Campylobacterales</taxon>
        <taxon>Arcobacteraceae</taxon>
        <taxon>Poseidonibacter</taxon>
    </lineage>
</organism>
<dbReference type="PROSITE" id="PS50110">
    <property type="entry name" value="RESPONSE_REGULATORY"/>
    <property type="match status" value="1"/>
</dbReference>
<feature type="modified residue" description="4-aspartylphosphate" evidence="1">
    <location>
        <position position="52"/>
    </location>
</feature>
<dbReference type="PANTHER" id="PTHR37299">
    <property type="entry name" value="TRANSCRIPTIONAL REGULATOR-RELATED"/>
    <property type="match status" value="1"/>
</dbReference>
<keyword evidence="6" id="KW-1185">Reference proteome</keyword>